<evidence type="ECO:0000256" key="13">
    <source>
        <dbReference type="RuleBase" id="RU000461"/>
    </source>
</evidence>
<feature type="binding site" description="axial binding residue" evidence="12">
    <location>
        <position position="475"/>
    </location>
    <ligand>
        <name>heme</name>
        <dbReference type="ChEBI" id="CHEBI:30413"/>
    </ligand>
    <ligandPart>
        <name>Fe</name>
        <dbReference type="ChEBI" id="CHEBI:18248"/>
    </ligandPart>
</feature>
<evidence type="ECO:0000256" key="6">
    <source>
        <dbReference type="ARBA" id="ARBA00022723"/>
    </source>
</evidence>
<evidence type="ECO:0000256" key="10">
    <source>
        <dbReference type="ARBA" id="ARBA00023033"/>
    </source>
</evidence>
<evidence type="ECO:0000256" key="4">
    <source>
        <dbReference type="ARBA" id="ARBA00022617"/>
    </source>
</evidence>
<evidence type="ECO:0000256" key="7">
    <source>
        <dbReference type="ARBA" id="ARBA00022989"/>
    </source>
</evidence>
<comment type="subcellular location">
    <subcellularLocation>
        <location evidence="2">Membrane</location>
    </subcellularLocation>
</comment>
<dbReference type="PROSITE" id="PS00086">
    <property type="entry name" value="CYTOCHROME_P450"/>
    <property type="match status" value="1"/>
</dbReference>
<dbReference type="FunFam" id="1.10.630.10:FF:000026">
    <property type="entry name" value="Cytochrome P450 82C4"/>
    <property type="match status" value="1"/>
</dbReference>
<keyword evidence="10 13" id="KW-0503">Monooxygenase</keyword>
<dbReference type="PRINTS" id="PR00463">
    <property type="entry name" value="EP450I"/>
</dbReference>
<dbReference type="InterPro" id="IPR017972">
    <property type="entry name" value="Cyt_P450_CS"/>
</dbReference>
<feature type="transmembrane region" description="Helical" evidence="14">
    <location>
        <begin position="12"/>
        <end position="31"/>
    </location>
</feature>
<reference evidence="15" key="2">
    <citation type="journal article" date="2023" name="Plants (Basel)">
        <title>Annotation of the Turnera subulata (Passifloraceae) Draft Genome Reveals the S-Locus Evolved after the Divergence of Turneroideae from Passifloroideae in a Stepwise Manner.</title>
        <authorList>
            <person name="Henning P.M."/>
            <person name="Roalson E.H."/>
            <person name="Mir W."/>
            <person name="McCubbin A.G."/>
            <person name="Shore J.S."/>
        </authorList>
    </citation>
    <scope>NUCLEOTIDE SEQUENCE</scope>
    <source>
        <strain evidence="15">F60SS</strain>
    </source>
</reference>
<keyword evidence="4 12" id="KW-0349">Heme</keyword>
<dbReference type="CDD" id="cd20654">
    <property type="entry name" value="CYP82"/>
    <property type="match status" value="1"/>
</dbReference>
<keyword evidence="7 14" id="KW-1133">Transmembrane helix</keyword>
<comment type="similarity">
    <text evidence="3 13">Belongs to the cytochrome P450 family.</text>
</comment>
<dbReference type="EMBL" id="JAKUCV010002895">
    <property type="protein sequence ID" value="KAJ4841069.1"/>
    <property type="molecule type" value="Genomic_DNA"/>
</dbReference>
<dbReference type="InterPro" id="IPR036396">
    <property type="entry name" value="Cyt_P450_sf"/>
</dbReference>
<dbReference type="GO" id="GO:0016705">
    <property type="term" value="F:oxidoreductase activity, acting on paired donors, with incorporation or reduction of molecular oxygen"/>
    <property type="evidence" value="ECO:0007669"/>
    <property type="project" value="InterPro"/>
</dbReference>
<organism evidence="15 16">
    <name type="scientific">Turnera subulata</name>
    <dbReference type="NCBI Taxonomy" id="218843"/>
    <lineage>
        <taxon>Eukaryota</taxon>
        <taxon>Viridiplantae</taxon>
        <taxon>Streptophyta</taxon>
        <taxon>Embryophyta</taxon>
        <taxon>Tracheophyta</taxon>
        <taxon>Spermatophyta</taxon>
        <taxon>Magnoliopsida</taxon>
        <taxon>eudicotyledons</taxon>
        <taxon>Gunneridae</taxon>
        <taxon>Pentapetalae</taxon>
        <taxon>rosids</taxon>
        <taxon>fabids</taxon>
        <taxon>Malpighiales</taxon>
        <taxon>Passifloraceae</taxon>
        <taxon>Turnera</taxon>
    </lineage>
</organism>
<keyword evidence="5 14" id="KW-0812">Transmembrane</keyword>
<evidence type="ECO:0000256" key="5">
    <source>
        <dbReference type="ARBA" id="ARBA00022692"/>
    </source>
</evidence>
<keyword evidence="9 12" id="KW-0408">Iron</keyword>
<keyword evidence="11 14" id="KW-0472">Membrane</keyword>
<comment type="caution">
    <text evidence="15">The sequence shown here is derived from an EMBL/GenBank/DDBJ whole genome shotgun (WGS) entry which is preliminary data.</text>
</comment>
<dbReference type="AlphaFoldDB" id="A0A9Q0G020"/>
<evidence type="ECO:0000313" key="16">
    <source>
        <dbReference type="Proteomes" id="UP001141552"/>
    </source>
</evidence>
<sequence>MAIPIMDVFSASPSRAVAAIFTFSIFLYCLWRITRKIPRRSSGNRKTAPKAGGGWPITGHLHLLGGPQPAHIVLGDLASKYGPIFTINVGVHRALVVSSWELAKECLTTHDQAFANRPKSLASEILTYDGAMFGFSPYGPYWRQVRKIATLELLSNHRIEMLKDVRESEVRTSLKELYNLWCNNRHNPDGNVLVEMKRWFGDISLNVILRTIVGKSVGYGSTVDDDGGWKERLREFFDWTGNFVLSDALPFFRFFDLGGHEKTMKKVAKELDIVVEEWLEEHKQKRAHYSGARTEKVEEDFMDVMLNILDDGKAVQDRDADTVNKATCLALILAASDTTAITMTWALSLLINNPNVLKEAQSELDSLVGKERLVQGSDLNNLVYLKAIIKETMRLYPAGPLAIPHESMKDCTIADYYVPKGTRLFINIWKIQRDPVVWPNPHEFQPEKFLTTHNHLDVRGQNFEFMPFGSGRRMCPGVSFALQVMQLTLATILQGLDFASPSGEPLDMSESIGLTNIKATPLEVLIKPRLPSHLYE</sequence>
<dbReference type="GO" id="GO:0020037">
    <property type="term" value="F:heme binding"/>
    <property type="evidence" value="ECO:0007669"/>
    <property type="project" value="InterPro"/>
</dbReference>
<comment type="cofactor">
    <cofactor evidence="1 12">
        <name>heme</name>
        <dbReference type="ChEBI" id="CHEBI:30413"/>
    </cofactor>
</comment>
<dbReference type="GO" id="GO:0004497">
    <property type="term" value="F:monooxygenase activity"/>
    <property type="evidence" value="ECO:0007669"/>
    <property type="project" value="UniProtKB-KW"/>
</dbReference>
<evidence type="ECO:0000256" key="11">
    <source>
        <dbReference type="ARBA" id="ARBA00023136"/>
    </source>
</evidence>
<keyword evidence="16" id="KW-1185">Reference proteome</keyword>
<gene>
    <name evidence="15" type="ORF">Tsubulata_023580</name>
</gene>
<evidence type="ECO:0000256" key="9">
    <source>
        <dbReference type="ARBA" id="ARBA00023004"/>
    </source>
</evidence>
<evidence type="ECO:0000256" key="14">
    <source>
        <dbReference type="SAM" id="Phobius"/>
    </source>
</evidence>
<keyword evidence="6 12" id="KW-0479">Metal-binding</keyword>
<evidence type="ECO:0000256" key="3">
    <source>
        <dbReference type="ARBA" id="ARBA00010617"/>
    </source>
</evidence>
<dbReference type="InterPro" id="IPR050651">
    <property type="entry name" value="Plant_Cytochrome_P450_Monoox"/>
</dbReference>
<reference evidence="15" key="1">
    <citation type="submission" date="2022-02" db="EMBL/GenBank/DDBJ databases">
        <authorList>
            <person name="Henning P.M."/>
            <person name="McCubbin A.G."/>
            <person name="Shore J.S."/>
        </authorList>
    </citation>
    <scope>NUCLEOTIDE SEQUENCE</scope>
    <source>
        <strain evidence="15">F60SS</strain>
        <tissue evidence="15">Leaves</tissue>
    </source>
</reference>
<name>A0A9Q0G020_9ROSI</name>
<evidence type="ECO:0000256" key="12">
    <source>
        <dbReference type="PIRSR" id="PIRSR602401-1"/>
    </source>
</evidence>
<dbReference type="SUPFAM" id="SSF48264">
    <property type="entry name" value="Cytochrome P450"/>
    <property type="match status" value="1"/>
</dbReference>
<dbReference type="InterPro" id="IPR001128">
    <property type="entry name" value="Cyt_P450"/>
</dbReference>
<evidence type="ECO:0000313" key="15">
    <source>
        <dbReference type="EMBL" id="KAJ4841069.1"/>
    </source>
</evidence>
<dbReference type="Gene3D" id="1.10.630.10">
    <property type="entry name" value="Cytochrome P450"/>
    <property type="match status" value="1"/>
</dbReference>
<dbReference type="Proteomes" id="UP001141552">
    <property type="component" value="Unassembled WGS sequence"/>
</dbReference>
<protein>
    <recommendedName>
        <fullName evidence="17">Cytochrome P450</fullName>
    </recommendedName>
</protein>
<dbReference type="Pfam" id="PF00067">
    <property type="entry name" value="p450"/>
    <property type="match status" value="1"/>
</dbReference>
<dbReference type="PANTHER" id="PTHR47947:SF26">
    <property type="entry name" value="CYTOCHROME P450"/>
    <property type="match status" value="1"/>
</dbReference>
<dbReference type="InterPro" id="IPR002401">
    <property type="entry name" value="Cyt_P450_E_grp-I"/>
</dbReference>
<evidence type="ECO:0000256" key="2">
    <source>
        <dbReference type="ARBA" id="ARBA00004370"/>
    </source>
</evidence>
<accession>A0A9Q0G020</accession>
<dbReference type="GO" id="GO:0005506">
    <property type="term" value="F:iron ion binding"/>
    <property type="evidence" value="ECO:0007669"/>
    <property type="project" value="InterPro"/>
</dbReference>
<evidence type="ECO:0000256" key="1">
    <source>
        <dbReference type="ARBA" id="ARBA00001971"/>
    </source>
</evidence>
<evidence type="ECO:0000256" key="8">
    <source>
        <dbReference type="ARBA" id="ARBA00023002"/>
    </source>
</evidence>
<dbReference type="OrthoDB" id="843701at2759"/>
<dbReference type="PANTHER" id="PTHR47947">
    <property type="entry name" value="CYTOCHROME P450 82C3-RELATED"/>
    <property type="match status" value="1"/>
</dbReference>
<proteinExistence type="inferred from homology"/>
<keyword evidence="8 13" id="KW-0560">Oxidoreductase</keyword>
<dbReference type="GO" id="GO:0016020">
    <property type="term" value="C:membrane"/>
    <property type="evidence" value="ECO:0007669"/>
    <property type="project" value="UniProtKB-SubCell"/>
</dbReference>
<evidence type="ECO:0008006" key="17">
    <source>
        <dbReference type="Google" id="ProtNLM"/>
    </source>
</evidence>
<dbReference type="PRINTS" id="PR00385">
    <property type="entry name" value="P450"/>
</dbReference>